<dbReference type="GO" id="GO:0004519">
    <property type="term" value="F:endonuclease activity"/>
    <property type="evidence" value="ECO:0007669"/>
    <property type="project" value="UniProtKB-KW"/>
</dbReference>
<accession>F4L1J7</accession>
<dbReference type="GO" id="GO:0003676">
    <property type="term" value="F:nucleic acid binding"/>
    <property type="evidence" value="ECO:0007669"/>
    <property type="project" value="InterPro"/>
</dbReference>
<dbReference type="Proteomes" id="UP000008461">
    <property type="component" value="Chromosome"/>
</dbReference>
<evidence type="ECO:0000259" key="1">
    <source>
        <dbReference type="SMART" id="SM00507"/>
    </source>
</evidence>
<dbReference type="InterPro" id="IPR002711">
    <property type="entry name" value="HNH"/>
</dbReference>
<dbReference type="Gene3D" id="1.10.30.50">
    <property type="match status" value="1"/>
</dbReference>
<dbReference type="RefSeq" id="WP_013763105.1">
    <property type="nucleotide sequence ID" value="NC_015510.1"/>
</dbReference>
<dbReference type="CDD" id="cd00085">
    <property type="entry name" value="HNHc"/>
    <property type="match status" value="1"/>
</dbReference>
<sequence length="136" mass="15399">MGLTKKTKGLVALRANYCCEYCRSQEQFSPSQFSVDHIIPSSKLGGDDLDNLCYACQACNNFKYVDTSTTDPITGQNFTLFNPRQHHWEEHFLWNEDTTELIGITPIGRATIVKLKLNRQGVVNLRKALKSLGLYP</sequence>
<dbReference type="PANTHER" id="PTHR33877:SF1">
    <property type="entry name" value="TYPE IV METHYL-DIRECTED RESTRICTION ENZYME ECOKMCRA"/>
    <property type="match status" value="1"/>
</dbReference>
<protein>
    <submittedName>
        <fullName evidence="2">HNH endonuclease</fullName>
    </submittedName>
</protein>
<dbReference type="Pfam" id="PF01844">
    <property type="entry name" value="HNH"/>
    <property type="match status" value="1"/>
</dbReference>
<evidence type="ECO:0000313" key="3">
    <source>
        <dbReference type="Proteomes" id="UP000008461"/>
    </source>
</evidence>
<dbReference type="InterPro" id="IPR052892">
    <property type="entry name" value="NA-targeting_endonuclease"/>
</dbReference>
<dbReference type="EMBL" id="CP002691">
    <property type="protein sequence ID" value="AEE48541.1"/>
    <property type="molecule type" value="Genomic_DNA"/>
</dbReference>
<keyword evidence="3" id="KW-1185">Reference proteome</keyword>
<keyword evidence="2" id="KW-0378">Hydrolase</keyword>
<reference evidence="2 3" key="1">
    <citation type="journal article" date="2011" name="Stand. Genomic Sci.">
        <title>Complete genome sequence of Haliscomenobacter hydrossis type strain (O).</title>
        <authorList>
            <consortium name="US DOE Joint Genome Institute (JGI-PGF)"/>
            <person name="Daligault H."/>
            <person name="Lapidus A."/>
            <person name="Zeytun A."/>
            <person name="Nolan M."/>
            <person name="Lucas S."/>
            <person name="Del Rio T.G."/>
            <person name="Tice H."/>
            <person name="Cheng J.F."/>
            <person name="Tapia R."/>
            <person name="Han C."/>
            <person name="Goodwin L."/>
            <person name="Pitluck S."/>
            <person name="Liolios K."/>
            <person name="Pagani I."/>
            <person name="Ivanova N."/>
            <person name="Huntemann M."/>
            <person name="Mavromatis K."/>
            <person name="Mikhailova N."/>
            <person name="Pati A."/>
            <person name="Chen A."/>
            <person name="Palaniappan K."/>
            <person name="Land M."/>
            <person name="Hauser L."/>
            <person name="Brambilla E.M."/>
            <person name="Rohde M."/>
            <person name="Verbarg S."/>
            <person name="Goker M."/>
            <person name="Bristow J."/>
            <person name="Eisen J.A."/>
            <person name="Markowitz V."/>
            <person name="Hugenholtz P."/>
            <person name="Kyrpides N.C."/>
            <person name="Klenk H.P."/>
            <person name="Woyke T."/>
        </authorList>
    </citation>
    <scope>NUCLEOTIDE SEQUENCE [LARGE SCALE GENOMIC DNA]</scope>
    <source>
        <strain evidence="3">ATCC 27775 / DSM 1100 / LMG 10767 / O</strain>
    </source>
</reference>
<evidence type="ECO:0000313" key="2">
    <source>
        <dbReference type="EMBL" id="AEE48541.1"/>
    </source>
</evidence>
<gene>
    <name evidence="2" type="ordered locus">Halhy_0632</name>
</gene>
<dbReference type="STRING" id="760192.Halhy_0632"/>
<dbReference type="OrthoDB" id="963483at2"/>
<dbReference type="InterPro" id="IPR003615">
    <property type="entry name" value="HNH_nuc"/>
</dbReference>
<feature type="domain" description="HNH nuclease" evidence="1">
    <location>
        <begin position="6"/>
        <end position="61"/>
    </location>
</feature>
<dbReference type="SMART" id="SM00507">
    <property type="entry name" value="HNHc"/>
    <property type="match status" value="1"/>
</dbReference>
<dbReference type="KEGG" id="hhy:Halhy_0632"/>
<keyword evidence="2" id="KW-0540">Nuclease</keyword>
<dbReference type="eggNOG" id="COG1403">
    <property type="taxonomic scope" value="Bacteria"/>
</dbReference>
<organism evidence="2 3">
    <name type="scientific">Haliscomenobacter hydrossis (strain ATCC 27775 / DSM 1100 / LMG 10767 / O)</name>
    <dbReference type="NCBI Taxonomy" id="760192"/>
    <lineage>
        <taxon>Bacteria</taxon>
        <taxon>Pseudomonadati</taxon>
        <taxon>Bacteroidota</taxon>
        <taxon>Saprospiria</taxon>
        <taxon>Saprospirales</taxon>
        <taxon>Haliscomenobacteraceae</taxon>
        <taxon>Haliscomenobacter</taxon>
    </lineage>
</organism>
<name>F4L1J7_HALH1</name>
<dbReference type="PANTHER" id="PTHR33877">
    <property type="entry name" value="SLL1193 PROTEIN"/>
    <property type="match status" value="1"/>
</dbReference>
<dbReference type="HOGENOM" id="CLU_104142_1_0_10"/>
<dbReference type="AlphaFoldDB" id="F4L1J7"/>
<dbReference type="GO" id="GO:0008270">
    <property type="term" value="F:zinc ion binding"/>
    <property type="evidence" value="ECO:0007669"/>
    <property type="project" value="InterPro"/>
</dbReference>
<keyword evidence="2" id="KW-0255">Endonuclease</keyword>
<reference key="2">
    <citation type="submission" date="2011-04" db="EMBL/GenBank/DDBJ databases">
        <title>Complete sequence of chromosome of Haliscomenobacter hydrossis DSM 1100.</title>
        <authorList>
            <consortium name="US DOE Joint Genome Institute (JGI-PGF)"/>
            <person name="Lucas S."/>
            <person name="Han J."/>
            <person name="Lapidus A."/>
            <person name="Bruce D."/>
            <person name="Goodwin L."/>
            <person name="Pitluck S."/>
            <person name="Peters L."/>
            <person name="Kyrpides N."/>
            <person name="Mavromatis K."/>
            <person name="Ivanova N."/>
            <person name="Ovchinnikova G."/>
            <person name="Pagani I."/>
            <person name="Daligault H."/>
            <person name="Detter J.C."/>
            <person name="Han C."/>
            <person name="Land M."/>
            <person name="Hauser L."/>
            <person name="Markowitz V."/>
            <person name="Cheng J.-F."/>
            <person name="Hugenholtz P."/>
            <person name="Woyke T."/>
            <person name="Wu D."/>
            <person name="Verbarg S."/>
            <person name="Frueling A."/>
            <person name="Brambilla E."/>
            <person name="Klenk H.-P."/>
            <person name="Eisen J.A."/>
        </authorList>
    </citation>
    <scope>NUCLEOTIDE SEQUENCE</scope>
    <source>
        <strain>DSM 1100</strain>
    </source>
</reference>
<proteinExistence type="predicted"/>